<keyword evidence="5" id="KW-1185">Reference proteome</keyword>
<feature type="domain" description="SF4 helicase" evidence="3">
    <location>
        <begin position="518"/>
        <end position="595"/>
    </location>
</feature>
<comment type="caution">
    <text evidence="4">The sequence shown here is derived from an EMBL/GenBank/DDBJ whole genome shotgun (WGS) entry which is preliminary data.</text>
</comment>
<accession>A0ABD6E2K8</accession>
<keyword evidence="1" id="KW-0175">Coiled coil</keyword>
<feature type="region of interest" description="Disordered" evidence="2">
    <location>
        <begin position="54"/>
        <end position="81"/>
    </location>
</feature>
<dbReference type="PANTHER" id="PTHR12873">
    <property type="entry name" value="T7-LIKE MITOCHONDRIAL DNA HELICASE"/>
    <property type="match status" value="1"/>
</dbReference>
<protein>
    <recommendedName>
        <fullName evidence="3">SF4 helicase domain-containing protein</fullName>
    </recommendedName>
</protein>
<sequence>MVVRKLARFCWLSNNFCRLHKLGSSSLLEKYKSTLAEPPLDILVRDISRVLSQRRRDVEEPMPGPSYLQDKEGQQQQKGPRLTRSEIMDTLCDLGIQCKLTPHTGRVQIYCPECGTHRLFISPRNNSAMCVDCGYQASFTELCDLLKKSGKDSERIALQWRDSNRTVVNKDPLSSKYRFEAEARPPVDNKGAKMNDHDGIARYSSLEELDSDIYDRVSYLNLMSEYEKKERQRKLEEIESLRRLRDEAEKLSSRSPRGKAIDSLSEKNNMIPSVDPMIRMIWADAIDLYDVRDVAEQSDFLALRKELGVDRISYDTLSRFYVKGHMDAYDHPALCYPRYRGPCGRTRPPAGLKIIRRVGERLEKENFPEPDESGRRVFSGIFGYHLVAASDQRIVLTTNERDAMAVYEATGGLLSIALPMGEKLDENVLPYLEEFDIVYLWFPFIHDKYAKDYASFLNANRCQIINHQERPIELLRGGRLAEIDVAIRRRAVRVRSKGFRSMIDVRSDLKSELINSHSKQFGIARWKRFDVLNKYLLGFRPRELTVITGGTGFGKTTFLCEYSLDLLSQGVRTLFCSFEMPDEKVLKWMLVQFAA</sequence>
<evidence type="ECO:0000313" key="5">
    <source>
        <dbReference type="Proteomes" id="UP001608902"/>
    </source>
</evidence>
<feature type="coiled-coil region" evidence="1">
    <location>
        <begin position="219"/>
        <end position="254"/>
    </location>
</feature>
<evidence type="ECO:0000256" key="1">
    <source>
        <dbReference type="SAM" id="Coils"/>
    </source>
</evidence>
<reference evidence="4 5" key="1">
    <citation type="submission" date="2024-08" db="EMBL/GenBank/DDBJ databases">
        <title>Gnathostoma spinigerum genome.</title>
        <authorList>
            <person name="Gonzalez-Bertolin B."/>
            <person name="Monzon S."/>
            <person name="Zaballos A."/>
            <person name="Jimenez P."/>
            <person name="Dekumyoy P."/>
            <person name="Varona S."/>
            <person name="Cuesta I."/>
            <person name="Sumanam S."/>
            <person name="Adisakwattana P."/>
            <person name="Gasser R.B."/>
            <person name="Hernandez-Gonzalez A."/>
            <person name="Young N.D."/>
            <person name="Perteguer M.J."/>
        </authorList>
    </citation>
    <scope>NUCLEOTIDE SEQUENCE [LARGE SCALE GENOMIC DNA]</scope>
    <source>
        <strain evidence="4">AL3</strain>
        <tissue evidence="4">Liver</tissue>
    </source>
</reference>
<evidence type="ECO:0000313" key="4">
    <source>
        <dbReference type="EMBL" id="MFH4973938.1"/>
    </source>
</evidence>
<dbReference type="Gene3D" id="3.40.50.300">
    <property type="entry name" value="P-loop containing nucleotide triphosphate hydrolases"/>
    <property type="match status" value="1"/>
</dbReference>
<dbReference type="Proteomes" id="UP001608902">
    <property type="component" value="Unassembled WGS sequence"/>
</dbReference>
<dbReference type="AlphaFoldDB" id="A0ABD6E2K8"/>
<gene>
    <name evidence="4" type="ORF">AB6A40_000647</name>
</gene>
<proteinExistence type="predicted"/>
<evidence type="ECO:0000256" key="2">
    <source>
        <dbReference type="SAM" id="MobiDB-lite"/>
    </source>
</evidence>
<dbReference type="EMBL" id="JBGFUD010000193">
    <property type="protein sequence ID" value="MFH4973938.1"/>
    <property type="molecule type" value="Genomic_DNA"/>
</dbReference>
<dbReference type="SUPFAM" id="SSF52540">
    <property type="entry name" value="P-loop containing nucleoside triphosphate hydrolases"/>
    <property type="match status" value="2"/>
</dbReference>
<dbReference type="InterPro" id="IPR007694">
    <property type="entry name" value="DNA_helicase_DnaB-like_C"/>
</dbReference>
<dbReference type="PANTHER" id="PTHR12873:SF0">
    <property type="entry name" value="TWINKLE MTDNA HELICASE"/>
    <property type="match status" value="1"/>
</dbReference>
<organism evidence="4 5">
    <name type="scientific">Gnathostoma spinigerum</name>
    <dbReference type="NCBI Taxonomy" id="75299"/>
    <lineage>
        <taxon>Eukaryota</taxon>
        <taxon>Metazoa</taxon>
        <taxon>Ecdysozoa</taxon>
        <taxon>Nematoda</taxon>
        <taxon>Chromadorea</taxon>
        <taxon>Rhabditida</taxon>
        <taxon>Spirurina</taxon>
        <taxon>Gnathostomatomorpha</taxon>
        <taxon>Gnathostomatoidea</taxon>
        <taxon>Gnathostomatidae</taxon>
        <taxon>Gnathostoma</taxon>
    </lineage>
</organism>
<dbReference type="InterPro" id="IPR027417">
    <property type="entry name" value="P-loop_NTPase"/>
</dbReference>
<evidence type="ECO:0000259" key="3">
    <source>
        <dbReference type="PROSITE" id="PS51199"/>
    </source>
</evidence>
<dbReference type="PROSITE" id="PS51199">
    <property type="entry name" value="SF4_HELICASE"/>
    <property type="match status" value="1"/>
</dbReference>
<name>A0ABD6E2K8_9BILA</name>
<dbReference type="InterPro" id="IPR027032">
    <property type="entry name" value="Twinkle-like"/>
</dbReference>